<name>A0A5J5EP29_9PEZI</name>
<keyword evidence="3" id="KW-1185">Reference proteome</keyword>
<organism evidence="2 3">
    <name type="scientific">Sphaerosporella brunnea</name>
    <dbReference type="NCBI Taxonomy" id="1250544"/>
    <lineage>
        <taxon>Eukaryota</taxon>
        <taxon>Fungi</taxon>
        <taxon>Dikarya</taxon>
        <taxon>Ascomycota</taxon>
        <taxon>Pezizomycotina</taxon>
        <taxon>Pezizomycetes</taxon>
        <taxon>Pezizales</taxon>
        <taxon>Pyronemataceae</taxon>
        <taxon>Sphaerosporella</taxon>
    </lineage>
</organism>
<dbReference type="AlphaFoldDB" id="A0A5J5EP29"/>
<dbReference type="InParanoid" id="A0A5J5EP29"/>
<feature type="compositionally biased region" description="Low complexity" evidence="1">
    <location>
        <begin position="16"/>
        <end position="29"/>
    </location>
</feature>
<sequence>MDQPPAKRKLGHPPKAVAAAGAATVTHHANMSKENSATAVPAAPNQCLHPSLAGIASAAPELPVGAAAQKKRGRPPKTTLPGAGQDTMVATTHQSMCKVEAAAPRRNPGRLYKLSMTAAPTTSLTTSP</sequence>
<comment type="caution">
    <text evidence="2">The sequence shown here is derived from an EMBL/GenBank/DDBJ whole genome shotgun (WGS) entry which is preliminary data.</text>
</comment>
<dbReference type="EMBL" id="VXIS01000168">
    <property type="protein sequence ID" value="KAA8899277.1"/>
    <property type="molecule type" value="Genomic_DNA"/>
</dbReference>
<dbReference type="Proteomes" id="UP000326924">
    <property type="component" value="Unassembled WGS sequence"/>
</dbReference>
<feature type="compositionally biased region" description="Low complexity" evidence="1">
    <location>
        <begin position="114"/>
        <end position="128"/>
    </location>
</feature>
<evidence type="ECO:0000313" key="3">
    <source>
        <dbReference type="Proteomes" id="UP000326924"/>
    </source>
</evidence>
<feature type="compositionally biased region" description="Basic residues" evidence="1">
    <location>
        <begin position="1"/>
        <end position="12"/>
    </location>
</feature>
<accession>A0A5J5EP29</accession>
<gene>
    <name evidence="2" type="ORF">FN846DRAFT_892474</name>
</gene>
<feature type="region of interest" description="Disordered" evidence="1">
    <location>
        <begin position="64"/>
        <end position="87"/>
    </location>
</feature>
<proteinExistence type="predicted"/>
<protein>
    <submittedName>
        <fullName evidence="2">Uncharacterized protein</fullName>
    </submittedName>
</protein>
<reference evidence="2 3" key="1">
    <citation type="submission" date="2019-09" db="EMBL/GenBank/DDBJ databases">
        <title>Draft genome of the ectomycorrhizal ascomycete Sphaerosporella brunnea.</title>
        <authorList>
            <consortium name="DOE Joint Genome Institute"/>
            <person name="Benucci G.M."/>
            <person name="Marozzi G."/>
            <person name="Antonielli L."/>
            <person name="Sanchez S."/>
            <person name="Marco P."/>
            <person name="Wang X."/>
            <person name="Falini L.B."/>
            <person name="Barry K."/>
            <person name="Haridas S."/>
            <person name="Lipzen A."/>
            <person name="Labutti K."/>
            <person name="Grigoriev I.V."/>
            <person name="Murat C."/>
            <person name="Martin F."/>
            <person name="Albertini E."/>
            <person name="Donnini D."/>
            <person name="Bonito G."/>
        </authorList>
    </citation>
    <scope>NUCLEOTIDE SEQUENCE [LARGE SCALE GENOMIC DNA]</scope>
    <source>
        <strain evidence="2 3">Sb_GMNB300</strain>
    </source>
</reference>
<evidence type="ECO:0000313" key="2">
    <source>
        <dbReference type="EMBL" id="KAA8899277.1"/>
    </source>
</evidence>
<feature type="region of interest" description="Disordered" evidence="1">
    <location>
        <begin position="1"/>
        <end position="42"/>
    </location>
</feature>
<feature type="region of interest" description="Disordered" evidence="1">
    <location>
        <begin position="102"/>
        <end position="128"/>
    </location>
</feature>
<evidence type="ECO:0000256" key="1">
    <source>
        <dbReference type="SAM" id="MobiDB-lite"/>
    </source>
</evidence>